<dbReference type="Pfam" id="PF01497">
    <property type="entry name" value="Peripla_BP_2"/>
    <property type="match status" value="1"/>
</dbReference>
<dbReference type="GO" id="GO:1901678">
    <property type="term" value="P:iron coordination entity transport"/>
    <property type="evidence" value="ECO:0007669"/>
    <property type="project" value="UniProtKB-ARBA"/>
</dbReference>
<evidence type="ECO:0000256" key="1">
    <source>
        <dbReference type="ARBA" id="ARBA00004196"/>
    </source>
</evidence>
<organism evidence="8 9">
    <name type="scientific">Agrobacterium tumefaciens</name>
    <dbReference type="NCBI Taxonomy" id="358"/>
    <lineage>
        <taxon>Bacteria</taxon>
        <taxon>Pseudomonadati</taxon>
        <taxon>Pseudomonadota</taxon>
        <taxon>Alphaproteobacteria</taxon>
        <taxon>Hyphomicrobiales</taxon>
        <taxon>Rhizobiaceae</taxon>
        <taxon>Rhizobium/Agrobacterium group</taxon>
        <taxon>Agrobacterium</taxon>
        <taxon>Agrobacterium tumefaciens complex</taxon>
    </lineage>
</organism>
<evidence type="ECO:0000256" key="5">
    <source>
        <dbReference type="ARBA" id="ARBA00022729"/>
    </source>
</evidence>
<dbReference type="CDD" id="cd01146">
    <property type="entry name" value="FhuD"/>
    <property type="match status" value="1"/>
</dbReference>
<dbReference type="GO" id="GO:0030288">
    <property type="term" value="C:outer membrane-bounded periplasmic space"/>
    <property type="evidence" value="ECO:0007669"/>
    <property type="project" value="TreeGrafter"/>
</dbReference>
<dbReference type="PANTHER" id="PTHR30532">
    <property type="entry name" value="IRON III DICITRATE-BINDING PERIPLASMIC PROTEIN"/>
    <property type="match status" value="1"/>
</dbReference>
<dbReference type="SUPFAM" id="SSF53807">
    <property type="entry name" value="Helical backbone' metal receptor"/>
    <property type="match status" value="1"/>
</dbReference>
<proteinExistence type="inferred from homology"/>
<reference evidence="8 9" key="1">
    <citation type="submission" date="2016-05" db="EMBL/GenBank/DDBJ databases">
        <authorList>
            <person name="Lavstsen T."/>
            <person name="Jespersen J.S."/>
        </authorList>
    </citation>
    <scope>NUCLEOTIDE SEQUENCE [LARGE SCALE GENOMIC DNA]</scope>
    <source>
        <strain evidence="8 9">KCJ1736</strain>
    </source>
</reference>
<dbReference type="InterPro" id="IPR002491">
    <property type="entry name" value="ABC_transptr_periplasmic_BD"/>
</dbReference>
<comment type="similarity">
    <text evidence="2">Belongs to the bacterial solute-binding protein 8 family.</text>
</comment>
<dbReference type="RefSeq" id="WP_063947879.1">
    <property type="nucleotide sequence ID" value="NZ_LXPS01000006.1"/>
</dbReference>
<keyword evidence="3" id="KW-0813">Transport</keyword>
<keyword evidence="5 6" id="KW-0732">Signal</keyword>
<dbReference type="AlphaFoldDB" id="A0A176XHL6"/>
<gene>
    <name evidence="8" type="ORF">A7J57_22095</name>
</gene>
<keyword evidence="4" id="KW-0410">Iron transport</keyword>
<evidence type="ECO:0000313" key="8">
    <source>
        <dbReference type="EMBL" id="OAE48378.1"/>
    </source>
</evidence>
<dbReference type="Gene3D" id="3.40.50.1980">
    <property type="entry name" value="Nitrogenase molybdenum iron protein domain"/>
    <property type="match status" value="2"/>
</dbReference>
<protein>
    <submittedName>
        <fullName evidence="8">Iron ABC transporter substrate-binding protein</fullName>
    </submittedName>
</protein>
<evidence type="ECO:0000256" key="4">
    <source>
        <dbReference type="ARBA" id="ARBA00022496"/>
    </source>
</evidence>
<evidence type="ECO:0000259" key="7">
    <source>
        <dbReference type="PROSITE" id="PS50983"/>
    </source>
</evidence>
<evidence type="ECO:0000313" key="9">
    <source>
        <dbReference type="Proteomes" id="UP000077098"/>
    </source>
</evidence>
<accession>A0A176XHL6</accession>
<feature type="chain" id="PRO_5008053446" evidence="6">
    <location>
        <begin position="21"/>
        <end position="307"/>
    </location>
</feature>
<evidence type="ECO:0000256" key="6">
    <source>
        <dbReference type="SAM" id="SignalP"/>
    </source>
</evidence>
<comment type="caution">
    <text evidence="8">The sequence shown here is derived from an EMBL/GenBank/DDBJ whole genome shotgun (WGS) entry which is preliminary data.</text>
</comment>
<keyword evidence="4" id="KW-0406">Ion transport</keyword>
<comment type="subcellular location">
    <subcellularLocation>
        <location evidence="1">Cell envelope</location>
    </subcellularLocation>
</comment>
<sequence length="307" mass="32957">MITFTRRTTGILLLSTIASAMFSRTGIAEDAPRNIAHQLGSTEIVGRPRRVVALEFSFVQALDALGVVPAGIADDNQRQRIELLLGKSIDYASVGTRLEPNLELVSTLAPDLIIADEVRHAAIYGQLSAIAPTIVLNSWEGDYRTIKESVATIADALGEHDRGQQVLAAHDETIAALVARIPSGEQRRILLAVATPDSMSLHTSSSFTGSVFEALGLVPALHSSDPVESGASLERLIAVNPDILLVATDPGGTALDQWKGNAAWANIAAIRSNMVFEVDRNQFARFRGLRTAEMIARELLANVYRAG</sequence>
<dbReference type="InterPro" id="IPR051313">
    <property type="entry name" value="Bact_iron-sidero_bind"/>
</dbReference>
<keyword evidence="4" id="KW-0408">Iron</keyword>
<evidence type="ECO:0000256" key="3">
    <source>
        <dbReference type="ARBA" id="ARBA00022448"/>
    </source>
</evidence>
<feature type="signal peptide" evidence="6">
    <location>
        <begin position="1"/>
        <end position="20"/>
    </location>
</feature>
<dbReference type="EMBL" id="LXPS01000006">
    <property type="protein sequence ID" value="OAE48378.1"/>
    <property type="molecule type" value="Genomic_DNA"/>
</dbReference>
<dbReference type="PANTHER" id="PTHR30532:SF29">
    <property type="entry name" value="FE(3+) DICITRATE-BINDING PERIPLASMIC PROTEIN"/>
    <property type="match status" value="1"/>
</dbReference>
<evidence type="ECO:0000256" key="2">
    <source>
        <dbReference type="ARBA" id="ARBA00008814"/>
    </source>
</evidence>
<name>A0A176XHL6_AGRTU</name>
<feature type="domain" description="Fe/B12 periplasmic-binding" evidence="7">
    <location>
        <begin position="50"/>
        <end position="307"/>
    </location>
</feature>
<dbReference type="Proteomes" id="UP000077098">
    <property type="component" value="Unassembled WGS sequence"/>
</dbReference>
<dbReference type="PROSITE" id="PS50983">
    <property type="entry name" value="FE_B12_PBP"/>
    <property type="match status" value="1"/>
</dbReference>